<keyword evidence="1" id="KW-0175">Coiled coil</keyword>
<evidence type="ECO:0000256" key="2">
    <source>
        <dbReference type="SAM" id="MobiDB-lite"/>
    </source>
</evidence>
<dbReference type="GO" id="GO:0004803">
    <property type="term" value="F:transposase activity"/>
    <property type="evidence" value="ECO:0007669"/>
    <property type="project" value="InterPro"/>
</dbReference>
<dbReference type="InterPro" id="IPR009057">
    <property type="entry name" value="Homeodomain-like_sf"/>
</dbReference>
<feature type="region of interest" description="Disordered" evidence="2">
    <location>
        <begin position="1"/>
        <end position="30"/>
    </location>
</feature>
<reference evidence="4" key="1">
    <citation type="submission" date="2017-04" db="EMBL/GenBank/DDBJ databases">
        <authorList>
            <person name="Varghese N."/>
            <person name="Submissions S."/>
        </authorList>
    </citation>
    <scope>NUCLEOTIDE SEQUENCE [LARGE SCALE GENOMIC DNA]</scope>
    <source>
        <strain evidence="4">RKEM611</strain>
    </source>
</reference>
<evidence type="ECO:0000313" key="3">
    <source>
        <dbReference type="EMBL" id="SMF75810.1"/>
    </source>
</evidence>
<accession>A0A1Y6CM28</accession>
<dbReference type="STRING" id="1513793.SAMN06296036_12975"/>
<dbReference type="GO" id="GO:0003677">
    <property type="term" value="F:DNA binding"/>
    <property type="evidence" value="ECO:0007669"/>
    <property type="project" value="InterPro"/>
</dbReference>
<dbReference type="GO" id="GO:0006313">
    <property type="term" value="P:DNA transposition"/>
    <property type="evidence" value="ECO:0007669"/>
    <property type="project" value="InterPro"/>
</dbReference>
<dbReference type="OrthoDB" id="7282227at2"/>
<protein>
    <submittedName>
        <fullName evidence="3">Transposase</fullName>
    </submittedName>
</protein>
<organism evidence="3 4">
    <name type="scientific">Pseudobacteriovorax antillogorgiicola</name>
    <dbReference type="NCBI Taxonomy" id="1513793"/>
    <lineage>
        <taxon>Bacteria</taxon>
        <taxon>Pseudomonadati</taxon>
        <taxon>Bdellovibrionota</taxon>
        <taxon>Oligoflexia</taxon>
        <taxon>Oligoflexales</taxon>
        <taxon>Pseudobacteriovoracaceae</taxon>
        <taxon>Pseudobacteriovorax</taxon>
    </lineage>
</organism>
<dbReference type="InterPro" id="IPR002514">
    <property type="entry name" value="Transposase_8"/>
</dbReference>
<dbReference type="Proteomes" id="UP000192907">
    <property type="component" value="Unassembled WGS sequence"/>
</dbReference>
<evidence type="ECO:0000313" key="4">
    <source>
        <dbReference type="Proteomes" id="UP000192907"/>
    </source>
</evidence>
<dbReference type="AlphaFoldDB" id="A0A1Y6CM28"/>
<proteinExistence type="predicted"/>
<feature type="compositionally biased region" description="Polar residues" evidence="2">
    <location>
        <begin position="9"/>
        <end position="20"/>
    </location>
</feature>
<feature type="coiled-coil region" evidence="1">
    <location>
        <begin position="90"/>
        <end position="117"/>
    </location>
</feature>
<dbReference type="SUPFAM" id="SSF46689">
    <property type="entry name" value="Homeodomain-like"/>
    <property type="match status" value="1"/>
</dbReference>
<dbReference type="Pfam" id="PF01527">
    <property type="entry name" value="HTH_Tnp_1"/>
    <property type="match status" value="1"/>
</dbReference>
<keyword evidence="4" id="KW-1185">Reference proteome</keyword>
<evidence type="ECO:0000256" key="1">
    <source>
        <dbReference type="SAM" id="Coils"/>
    </source>
</evidence>
<sequence length="143" mass="16279">MSDNKNKENQTASSSLSSEQINEKPGRRTFSPEYKARILEELAQCKRGEVGKLLRREGLYANQVSKWKSEAEDALAGVFSKKRGPKPDNEAKLKRENERLRKQLETATRRLEHAEAIIDIQKKVSEMFGIQLPKPPNPKSDSD</sequence>
<dbReference type="RefSeq" id="WP_132324682.1">
    <property type="nucleotide sequence ID" value="NZ_FWZT01000029.1"/>
</dbReference>
<name>A0A1Y6CM28_9BACT</name>
<gene>
    <name evidence="3" type="ORF">SAMN06296036_12975</name>
</gene>
<dbReference type="EMBL" id="FWZT01000029">
    <property type="protein sequence ID" value="SMF75810.1"/>
    <property type="molecule type" value="Genomic_DNA"/>
</dbReference>